<evidence type="ECO:0000313" key="3">
    <source>
        <dbReference type="Proteomes" id="UP000597444"/>
    </source>
</evidence>
<comment type="caution">
    <text evidence="2">The sequence shown here is derived from an EMBL/GenBank/DDBJ whole genome shotgun (WGS) entry which is preliminary data.</text>
</comment>
<organism evidence="2 3">
    <name type="scientific">Reticulibacter mediterranei</name>
    <dbReference type="NCBI Taxonomy" id="2778369"/>
    <lineage>
        <taxon>Bacteria</taxon>
        <taxon>Bacillati</taxon>
        <taxon>Chloroflexota</taxon>
        <taxon>Ktedonobacteria</taxon>
        <taxon>Ktedonobacterales</taxon>
        <taxon>Reticulibacteraceae</taxon>
        <taxon>Reticulibacter</taxon>
    </lineage>
</organism>
<evidence type="ECO:0000313" key="2">
    <source>
        <dbReference type="EMBL" id="GHO94309.1"/>
    </source>
</evidence>
<dbReference type="PANTHER" id="PTHR43649">
    <property type="entry name" value="ARABINOSE-BINDING PROTEIN-RELATED"/>
    <property type="match status" value="1"/>
</dbReference>
<reference evidence="2" key="1">
    <citation type="submission" date="2020-10" db="EMBL/GenBank/DDBJ databases">
        <title>Taxonomic study of unclassified bacteria belonging to the class Ktedonobacteria.</title>
        <authorList>
            <person name="Yabe S."/>
            <person name="Wang C.M."/>
            <person name="Zheng Y."/>
            <person name="Sakai Y."/>
            <person name="Cavaletti L."/>
            <person name="Monciardini P."/>
            <person name="Donadio S."/>
        </authorList>
    </citation>
    <scope>NUCLEOTIDE SEQUENCE</scope>
    <source>
        <strain evidence="2">ID150040</strain>
    </source>
</reference>
<dbReference type="Proteomes" id="UP000597444">
    <property type="component" value="Unassembled WGS sequence"/>
</dbReference>
<dbReference type="PROSITE" id="PS51257">
    <property type="entry name" value="PROKAR_LIPOPROTEIN"/>
    <property type="match status" value="1"/>
</dbReference>
<accession>A0A8J3IMG5</accession>
<feature type="signal peptide" evidence="1">
    <location>
        <begin position="1"/>
        <end position="29"/>
    </location>
</feature>
<dbReference type="SUPFAM" id="SSF53850">
    <property type="entry name" value="Periplasmic binding protein-like II"/>
    <property type="match status" value="1"/>
</dbReference>
<keyword evidence="1" id="KW-0732">Signal</keyword>
<dbReference type="PROSITE" id="PS51318">
    <property type="entry name" value="TAT"/>
    <property type="match status" value="1"/>
</dbReference>
<dbReference type="AlphaFoldDB" id="A0A8J3IMG5"/>
<dbReference type="Gene3D" id="3.40.190.10">
    <property type="entry name" value="Periplasmic binding protein-like II"/>
    <property type="match status" value="2"/>
</dbReference>
<dbReference type="EMBL" id="BNJK01000001">
    <property type="protein sequence ID" value="GHO94309.1"/>
    <property type="molecule type" value="Genomic_DNA"/>
</dbReference>
<keyword evidence="3" id="KW-1185">Reference proteome</keyword>
<evidence type="ECO:0000256" key="1">
    <source>
        <dbReference type="SAM" id="SignalP"/>
    </source>
</evidence>
<dbReference type="PANTHER" id="PTHR43649:SF12">
    <property type="entry name" value="DIACETYLCHITOBIOSE BINDING PROTEIN DASA"/>
    <property type="match status" value="1"/>
</dbReference>
<dbReference type="RefSeq" id="WP_220205051.1">
    <property type="nucleotide sequence ID" value="NZ_BNJK01000001.1"/>
</dbReference>
<dbReference type="InterPro" id="IPR050490">
    <property type="entry name" value="Bact_solute-bd_prot1"/>
</dbReference>
<dbReference type="InterPro" id="IPR006311">
    <property type="entry name" value="TAT_signal"/>
</dbReference>
<protein>
    <submittedName>
        <fullName evidence="2">ABC transporter substrate-binding protein</fullName>
    </submittedName>
</protein>
<sequence>MYHPISRRRFISQSGKLALGAGLTGSLLAACGQSATNGDVAGEVLIWIPVDSAEQRKYIQKSEGNDFNDSHKDVTATIEFKPNSSGDRLIQTAVSAGRGPDLVFTSGVATAMQYVKSNLFTDLTPYAEKYKWQDKLLGWAYDSGKVNGKLYSIPNSYETMIIHYNKTLFESKGYKIPTNRSELEALCTEMQGQGIIPFTAGNADWRPSTEWFVTVFLNHYAGPDAVYQALSGKIHWTDPVFVEAIDLMNQYFQKGWFGGGVQKYFTNGSTVIASTIATGKAGMDMEGSWAFATWKENFGPENGNNNDWDWFPVPPLHDNVPKELYTLATGGTYSINAHSKSKDAAALYLDWLLSTPERVGREVTEADLQALPVKLEDKDFPAKVDPRIKRLYLQLGAATDQGNFGYTTWTFWPPKSDEYIYTGMDKVLTKNITPAQYCAELDKIFQGELSAGTVPPVITRSK</sequence>
<proteinExistence type="predicted"/>
<gene>
    <name evidence="2" type="ORF">KSF_043570</name>
</gene>
<feature type="chain" id="PRO_5035201671" evidence="1">
    <location>
        <begin position="30"/>
        <end position="462"/>
    </location>
</feature>
<dbReference type="Pfam" id="PF01547">
    <property type="entry name" value="SBP_bac_1"/>
    <property type="match status" value="1"/>
</dbReference>
<name>A0A8J3IMG5_9CHLR</name>
<dbReference type="InterPro" id="IPR006059">
    <property type="entry name" value="SBP"/>
</dbReference>